<feature type="compositionally biased region" description="Polar residues" evidence="10">
    <location>
        <begin position="1490"/>
        <end position="1505"/>
    </location>
</feature>
<dbReference type="InterPro" id="IPR043502">
    <property type="entry name" value="DNA/RNA_pol_sf"/>
</dbReference>
<evidence type="ECO:0000256" key="1">
    <source>
        <dbReference type="ARBA" id="ARBA00022484"/>
    </source>
</evidence>
<dbReference type="SUPFAM" id="SSF52540">
    <property type="entry name" value="P-loop containing nucleoside triphosphate hydrolases"/>
    <property type="match status" value="1"/>
</dbReference>
<dbReference type="GO" id="GO:0005524">
    <property type="term" value="F:ATP binding"/>
    <property type="evidence" value="ECO:0007669"/>
    <property type="project" value="UniProtKB-KW"/>
</dbReference>
<keyword evidence="1" id="KW-0696">RNA-directed RNA polymerase</keyword>
<evidence type="ECO:0000259" key="13">
    <source>
        <dbReference type="PROSITE" id="PS51743"/>
    </source>
</evidence>
<dbReference type="InterPro" id="IPR001788">
    <property type="entry name" value="RNA-dep_RNA_pol_alsuvir"/>
</dbReference>
<dbReference type="CDD" id="cd23253">
    <property type="entry name" value="Closteroviridae_RdRp"/>
    <property type="match status" value="1"/>
</dbReference>
<dbReference type="PROSITE" id="PS51657">
    <property type="entry name" value="PSRV_HELICASE"/>
    <property type="match status" value="1"/>
</dbReference>
<dbReference type="GO" id="GO:0003968">
    <property type="term" value="F:RNA-directed RNA polymerase activity"/>
    <property type="evidence" value="ECO:0007669"/>
    <property type="project" value="UniProtKB-KW"/>
</dbReference>
<dbReference type="InterPro" id="IPR002588">
    <property type="entry name" value="Alphavirus-like_MT_dom"/>
</dbReference>
<evidence type="ECO:0000256" key="7">
    <source>
        <dbReference type="ARBA" id="ARBA00022840"/>
    </source>
</evidence>
<dbReference type="GO" id="GO:0003723">
    <property type="term" value="F:RNA binding"/>
    <property type="evidence" value="ECO:0007669"/>
    <property type="project" value="InterPro"/>
</dbReference>
<dbReference type="InterPro" id="IPR047308">
    <property type="entry name" value="Closteroviridae_RdRp"/>
</dbReference>
<dbReference type="Gene3D" id="3.40.50.300">
    <property type="entry name" value="P-loop containing nucleotide triphosphate hydrolases"/>
    <property type="match status" value="2"/>
</dbReference>
<organism evidence="15">
    <name type="scientific">Yam virus 1</name>
    <dbReference type="NCBI Taxonomy" id="3123105"/>
    <lineage>
        <taxon>Viruses</taxon>
        <taxon>Riboviria</taxon>
        <taxon>Orthornavirae</taxon>
        <taxon>Kitrinoviricota</taxon>
        <taxon>Alsuviricetes</taxon>
        <taxon>Martellivirales</taxon>
        <taxon>Closteroviridae</taxon>
        <taxon>Crinivirus</taxon>
    </lineage>
</organism>
<evidence type="ECO:0000259" key="11">
    <source>
        <dbReference type="PROSITE" id="PS50507"/>
    </source>
</evidence>
<keyword evidence="6" id="KW-0378">Hydrolase</keyword>
<feature type="region of interest" description="Disordered" evidence="10">
    <location>
        <begin position="1481"/>
        <end position="1506"/>
    </location>
</feature>
<keyword evidence="5" id="KW-0688">Ribosomal frameshifting</keyword>
<name>A0AAU6NEB7_9CLOS</name>
<feature type="compositionally biased region" description="Acidic residues" evidence="10">
    <location>
        <begin position="1108"/>
        <end position="1128"/>
    </location>
</feature>
<dbReference type="GO" id="GO:0003724">
    <property type="term" value="F:RNA helicase activity"/>
    <property type="evidence" value="ECO:0007669"/>
    <property type="project" value="UniProtKB-EC"/>
</dbReference>
<dbReference type="SUPFAM" id="SSF56672">
    <property type="entry name" value="DNA/RNA polymerases"/>
    <property type="match status" value="1"/>
</dbReference>
<evidence type="ECO:0000313" key="14">
    <source>
        <dbReference type="EMBL" id="WWE98305.1"/>
    </source>
</evidence>
<dbReference type="Pfam" id="PF01443">
    <property type="entry name" value="Viral_helicase1"/>
    <property type="match status" value="1"/>
</dbReference>
<dbReference type="InterPro" id="IPR007094">
    <property type="entry name" value="RNA-dir_pol_PSvirus"/>
</dbReference>
<dbReference type="GO" id="GO:0016556">
    <property type="term" value="P:mRNA modification"/>
    <property type="evidence" value="ECO:0007669"/>
    <property type="project" value="InterPro"/>
</dbReference>
<dbReference type="EMBL" id="PP378482">
    <property type="protein sequence ID" value="WWE98316.1"/>
    <property type="molecule type" value="Genomic_RNA"/>
</dbReference>
<dbReference type="PROSITE" id="PS51743">
    <property type="entry name" value="ALPHAVIRUS_MT"/>
    <property type="match status" value="1"/>
</dbReference>
<sequence>MAFISRRKDRVTSEKKLSVFRNRLVIGNPSRVDVKILDNGNALLTEMSKVSIKYRLDALRILCNLPKCRFNRLNKALVYKLGYDVEKINEKIDAFLSSSVGADKNVEKNQKIQQNQNQTKNPSYLVNAKPISGSVYETISGLTSAGDGYHVVDYRDIGLVEVFINFGEHYNGIYKFKIQLRYATNSVGRAQSVKVSATKPYGKTVGQLYCQDFDLHGSLTIPQLKVKVLLASVFHKIPDYENFFSIYFHEKFRQRFKGARESIYKSCYRFLMLMRSSVGSKLVKEVWKPVNEKPQRAELIKVELNRGLNKAEWFVFHYSDGTKSTLNNDRYVIRNMFNKTLKEKSAFIHPMCFTPNYSRFKEHANEYCWINIFKMANLLMPNDLVPFPTLKCGYLLNCGLLKWMMGKLKKTGVNMYHYDPNHLARGQIPSYGSNIGVRLDTEIEGVSKNISTFFEEIGNTILENSTLKSDNMVLNNMISRVSNEITKAAEKPTELRIAVCLNTKQKAELIGMFPEIKFEFTEKSYSSHPLATAMRHAENHIMAKKNGFKNFIDAGGNVVSYLMNEVSDVHVCSPIVDVKDAHRHMTRANLLDKMQGVRETVTMCDNQTQDCNVEKDNLVAVQVYDMKLDDFAAAIIAHKAKRFDFSVIIPPEIVESDCDVSLFDDSIHVTVMGDTVRYAYGENGESYFHNRQELLQIMSIQIFEHNGIIFKKTLESSRKQLHFFSVVPCVDFKSGLYTVDTHYKRSESDKLYVNVPIENELGEKTRHRVKIDKAAFHHYVEYAMNTVLRLDEKSYEYILSQYRSRKSMQVKGGRITQVNNDLHPKEVAGLIGSLTAYGLRLREQAHRSARTSYYEYYAPSIYRIFAKALLYIVTKIKNYSYKFFLKVLKICTSEEFYKNLTTDQYAIYEYVGEYRFTQKVNIVGDCGRQRILHSSFENFLKSQEKMYDVLEKNLREKDDLFTKDSYDTMREIFEAGGGTDDKIVAHFDITKLIAKYLKIKNMPFSTYSWVFSAFKSICGCVERAKKYTNFCVSIYDYFREKSISLVGFFKTVVIKIIESVKSGVCKFSEKTKKNVIKASKYMKNLYKNATEDWEKSLDEKLNENSEHENEEDNDCEDSSDASYTDEDQVSEDGKMYDIQANRRRSCLEILNSVRSHISEFIHYYVSKTGRGVYKAVSFVNFMYLQIRNYLSRFKSLKDFKDELMRIVSIIFSWIENIKTKFYCNYEKMKSLYFKIVQCIFQESTFEGIIKTLSFFLVNFIFSVCSGHFSIIKLIGCATVDTYQRQSGLGNKLLGSNITASSVCDLIMNPGYFGLINIPTKLVLKHVLEGKMKTQLQKNSITKNIGDQLVAKDALNLKYVSWLSPNAIRSVLGVGAIIMLASPRLGFSILILLLIVLQYKQYLSTICIKTNIMLSYGSTLKRTNPTARLKKLREIFAKKFDKSVLVKTEGQDNENRIREFSDEEDTRVGSCADHREHVTELGYDGKEIKTPSRQGNIDSDESSQGSDDIADGLYFSHLKPCEERSQINCVTKYAVSNAMLTYPMTKDINFIRVGDEFSNALLEFYYLEASKLHIELGRLQSMMNYYISNNLHDKTVSEAIWHLRNFHDDTSLYVNLNGKGWYRLGRTDRGSVAVEGECKMTLEMQLVSFDDEASYPQFVSDELTGMFCNKRCVALENLIKAGLGKLKNVRERDIIFYNKPPGAGKTYEIVQSMLKDIKNKKNCVALTATSAGKHEIIRNLKALGISNSYKHVFTYDSILMKHNVIKADRLYCDEIFMVHVGEWLATVSLINTNYMRCYGDRNQIPYINRVPGTISAHSKELYLSFKTIDDNKSYRCPADVCYLLSTLTDESGALLYPRGVYPVGENRLVLRSVNVEPMTDLGGVSMSVTAQNLTFTHQEKGDVDVEMKRNGHSQFSSKTVHQAQGGTFREVHLYRNRIYDNDIYSNINQFIVSISRHTQVLRYRVLVNKEKDYIASHISALNNLQDYIIKEHMFKQHVDTFELHIDCPVIKQVHSRPSASHFHAINEFMMAINLNLSAYDYIHRTLLFEYHDFELPYLDDLELKIETQKVYQPGEYIVSNLLGKGERARPDTWKQALISLSKRNFAAPRINENIDVKATAQRMVENLFKAFDFVKLRENYDMVIPDLNKLNSWLNTRDAFRIGKLKKNLSHRLLVDQFQPLKFMIKGDMKPKMDTSSYHTYDPPANIIYYENMVNLFYSPLFLEIFDRITYCLNEKIIMFSGMNLDTLAELISAKLPLPVNCYKTTEIDFKMFDKSQGVLYKVYEELVYKTMKFSEEMYENIKITEYFTRYRGRCGVSGDLGAQRRTGSPNTWLSNTLVTMGILLSVYDLDDIDLLLVSGDDSLIFSKKDLGNKVTEINRDFGFEAKFLINSVPYFCSKFIYSDSGVIKVVPDAQRMFEKLSVPIRRDDFERGTVLKERFTSFKDLMVAYNHDTVCLQIDRLLCIRHNLPEMSAYSALCFIHCMFANFTAFKRNYDERFSVNI</sequence>
<dbReference type="Pfam" id="PF01660">
    <property type="entry name" value="Vmethyltransf"/>
    <property type="match status" value="1"/>
</dbReference>
<keyword evidence="7" id="KW-0067">ATP-binding</keyword>
<keyword evidence="4" id="KW-0547">Nucleotide-binding</keyword>
<evidence type="ECO:0000256" key="5">
    <source>
        <dbReference type="ARBA" id="ARBA00022758"/>
    </source>
</evidence>
<comment type="catalytic activity">
    <reaction evidence="9">
        <text>ATP + H2O = ADP + phosphate + H(+)</text>
        <dbReference type="Rhea" id="RHEA:13065"/>
        <dbReference type="ChEBI" id="CHEBI:15377"/>
        <dbReference type="ChEBI" id="CHEBI:15378"/>
        <dbReference type="ChEBI" id="CHEBI:30616"/>
        <dbReference type="ChEBI" id="CHEBI:43474"/>
        <dbReference type="ChEBI" id="CHEBI:456216"/>
        <dbReference type="EC" id="3.6.4.13"/>
    </reaction>
</comment>
<evidence type="ECO:0000256" key="10">
    <source>
        <dbReference type="SAM" id="MobiDB-lite"/>
    </source>
</evidence>
<dbReference type="InterPro" id="IPR027417">
    <property type="entry name" value="P-loop_NTPase"/>
</dbReference>
<dbReference type="GO" id="GO:0039694">
    <property type="term" value="P:viral RNA genome replication"/>
    <property type="evidence" value="ECO:0007669"/>
    <property type="project" value="InterPro"/>
</dbReference>
<feature type="domain" description="(+)RNA virus helicase C-terminal" evidence="12">
    <location>
        <begin position="1668"/>
        <end position="1998"/>
    </location>
</feature>
<dbReference type="GO" id="GO:0075523">
    <property type="term" value="P:viral translational frameshifting"/>
    <property type="evidence" value="ECO:0007669"/>
    <property type="project" value="UniProtKB-KW"/>
</dbReference>
<evidence type="ECO:0000256" key="2">
    <source>
        <dbReference type="ARBA" id="ARBA00022679"/>
    </source>
</evidence>
<evidence type="ECO:0000256" key="8">
    <source>
        <dbReference type="ARBA" id="ARBA00022953"/>
    </source>
</evidence>
<keyword evidence="3" id="KW-0548">Nucleotidyltransferase</keyword>
<gene>
    <name evidence="15" type="primary">ORF1a/b</name>
</gene>
<accession>A0AAU6NEB7</accession>
<evidence type="ECO:0000256" key="4">
    <source>
        <dbReference type="ARBA" id="ARBA00022741"/>
    </source>
</evidence>
<evidence type="ECO:0000313" key="15">
    <source>
        <dbReference type="EMBL" id="WWE98316.1"/>
    </source>
</evidence>
<dbReference type="InterPro" id="IPR027351">
    <property type="entry name" value="(+)RNA_virus_helicase_core_dom"/>
</dbReference>
<dbReference type="Pfam" id="PF00978">
    <property type="entry name" value="RdRP_2"/>
    <property type="match status" value="1"/>
</dbReference>
<dbReference type="GO" id="GO:0006396">
    <property type="term" value="P:RNA processing"/>
    <property type="evidence" value="ECO:0007669"/>
    <property type="project" value="InterPro"/>
</dbReference>
<evidence type="ECO:0000256" key="9">
    <source>
        <dbReference type="ARBA" id="ARBA00047984"/>
    </source>
</evidence>
<feature type="domain" description="RdRp catalytic" evidence="11">
    <location>
        <begin position="2262"/>
        <end position="2374"/>
    </location>
</feature>
<feature type="compositionally biased region" description="Basic and acidic residues" evidence="10">
    <location>
        <begin position="1098"/>
        <end position="1107"/>
    </location>
</feature>
<dbReference type="GO" id="GO:0016787">
    <property type="term" value="F:hydrolase activity"/>
    <property type="evidence" value="ECO:0007669"/>
    <property type="project" value="UniProtKB-KW"/>
</dbReference>
<reference evidence="15" key="1">
    <citation type="submission" date="2024-02" db="EMBL/GenBank/DDBJ databases">
        <title>White yam (Dioscorea rotundata) plants exhibiting virus-like symptoms are co-infected with a new potyvirus and a new crinivirus in Ethiopia.</title>
        <authorList>
            <person name="Gogile A."/>
            <person name="Knierim D."/>
            <person name="Margaria P."/>
            <person name="Menzel W."/>
            <person name="Kebede M."/>
            <person name="Kidanemariam D."/>
            <person name="Abraham A."/>
        </authorList>
    </citation>
    <scope>NUCLEOTIDE SEQUENCE</scope>
    <source>
        <strain evidence="14">YAM-A13</strain>
        <strain evidence="15">YAM-A29</strain>
    </source>
</reference>
<feature type="domain" description="Alphavirus-like MT" evidence="13">
    <location>
        <begin position="519"/>
        <end position="698"/>
    </location>
</feature>
<evidence type="ECO:0000256" key="3">
    <source>
        <dbReference type="ARBA" id="ARBA00022695"/>
    </source>
</evidence>
<feature type="region of interest" description="Disordered" evidence="10">
    <location>
        <begin position="1098"/>
        <end position="1128"/>
    </location>
</feature>
<keyword evidence="8" id="KW-0693">Viral RNA replication</keyword>
<dbReference type="GO" id="GO:0006351">
    <property type="term" value="P:DNA-templated transcription"/>
    <property type="evidence" value="ECO:0007669"/>
    <property type="project" value="InterPro"/>
</dbReference>
<evidence type="ECO:0000259" key="12">
    <source>
        <dbReference type="PROSITE" id="PS51657"/>
    </source>
</evidence>
<dbReference type="GO" id="GO:0008174">
    <property type="term" value="F:mRNA methyltransferase activity"/>
    <property type="evidence" value="ECO:0007669"/>
    <property type="project" value="UniProtKB-UniRule"/>
</dbReference>
<dbReference type="EMBL" id="PP378481">
    <property type="protein sequence ID" value="WWE98305.1"/>
    <property type="molecule type" value="Genomic_RNA"/>
</dbReference>
<proteinExistence type="predicted"/>
<keyword evidence="2" id="KW-0808">Transferase</keyword>
<protein>
    <submittedName>
        <fullName evidence="15">ORF1a/b fusion protein</fullName>
    </submittedName>
</protein>
<dbReference type="PROSITE" id="PS50507">
    <property type="entry name" value="RDRP_SSRNA_POS"/>
    <property type="match status" value="1"/>
</dbReference>
<evidence type="ECO:0000256" key="6">
    <source>
        <dbReference type="ARBA" id="ARBA00022801"/>
    </source>
</evidence>